<dbReference type="Gene3D" id="3.40.50.2000">
    <property type="entry name" value="Glycogen Phosphorylase B"/>
    <property type="match status" value="2"/>
</dbReference>
<dbReference type="InterPro" id="IPR050194">
    <property type="entry name" value="Glycosyltransferase_grp1"/>
</dbReference>
<dbReference type="Pfam" id="PF13692">
    <property type="entry name" value="Glyco_trans_1_4"/>
    <property type="match status" value="1"/>
</dbReference>
<dbReference type="GO" id="GO:0016757">
    <property type="term" value="F:glycosyltransferase activity"/>
    <property type="evidence" value="ECO:0007669"/>
    <property type="project" value="TreeGrafter"/>
</dbReference>
<name>A0AA46WU75_RHORH</name>
<dbReference type="RefSeq" id="WP_200358630.1">
    <property type="nucleotide sequence ID" value="NZ_CP083974.1"/>
</dbReference>
<dbReference type="CDD" id="cd03801">
    <property type="entry name" value="GT4_PimA-like"/>
    <property type="match status" value="1"/>
</dbReference>
<proteinExistence type="predicted"/>
<gene>
    <name evidence="1" type="ORF">KUM34_021110</name>
</gene>
<protein>
    <submittedName>
        <fullName evidence="1">Glycosyltransferase family 4 protein</fullName>
    </submittedName>
</protein>
<reference evidence="1 2" key="1">
    <citation type="journal article" date="2021" name="Front. Microbiol.">
        <title>Bacterial Transformation of Aromatic Monomers in Softwood Black Liquor.</title>
        <authorList>
            <person name="Navas L.E."/>
            <person name="Dexter G."/>
            <person name="Liu J."/>
            <person name="Levy-Booth D."/>
            <person name="Cho M."/>
            <person name="Jang S.K."/>
            <person name="Mansfield S.D."/>
            <person name="Renneckar S."/>
            <person name="Mohn W.W."/>
            <person name="Eltis L.D."/>
        </authorList>
    </citation>
    <scope>NUCLEOTIDE SEQUENCE [LARGE SCALE GENOMIC DNA]</scope>
    <source>
        <strain evidence="1 2">GD02</strain>
    </source>
</reference>
<dbReference type="AlphaFoldDB" id="A0AA46WU75"/>
<dbReference type="PANTHER" id="PTHR45947:SF3">
    <property type="entry name" value="SULFOQUINOVOSYL TRANSFERASE SQD2"/>
    <property type="match status" value="1"/>
</dbReference>
<evidence type="ECO:0000313" key="2">
    <source>
        <dbReference type="Proteomes" id="UP001162740"/>
    </source>
</evidence>
<accession>A0AA46WU75</accession>
<dbReference type="EMBL" id="CP083974">
    <property type="protein sequence ID" value="UZF44327.1"/>
    <property type="molecule type" value="Genomic_DNA"/>
</dbReference>
<dbReference type="SUPFAM" id="SSF53756">
    <property type="entry name" value="UDP-Glycosyltransferase/glycogen phosphorylase"/>
    <property type="match status" value="1"/>
</dbReference>
<dbReference type="PANTHER" id="PTHR45947">
    <property type="entry name" value="SULFOQUINOVOSYL TRANSFERASE SQD2"/>
    <property type="match status" value="1"/>
</dbReference>
<dbReference type="Proteomes" id="UP001162740">
    <property type="component" value="Chromosome"/>
</dbReference>
<evidence type="ECO:0000313" key="1">
    <source>
        <dbReference type="EMBL" id="UZF44327.1"/>
    </source>
</evidence>
<sequence>MSDRENPPTAMASLASTKVGGNPKIVLQIGPAPGTSGGIAAVIEETLKFESALFEQQACPSWEPNSKFASFAIAARTAIKMCGSARRWAVAHVHLSEYGSFIREGFLLVLSKILRKPTVVTLHGADLAKHVAKYPLLSKYVLNRADLVLCLGKNHAEIVSAIAGTATQVVANPLSSEAFLSVDGAPPQREASPTFLFAGEVGTRKGHDRLINAWPAVHARFPDANLLIAGPLAHGYSVTPQDGIIYLGNLTREALREKIATATAVVLPSRAEVLPMALIESHAQGTPTVYTKVGEWQVFKNAPGMRLVDTDLKSESEIAASLADALIDCASDSHDYRTELTGWARKTFSSDVVSAQLDEAYDRVVSKRVGGFRGPTLWRKIKTAIVPATPLRNGTAQTMEGQ</sequence>
<organism evidence="1 2">
    <name type="scientific">Rhodococcus rhodochrous</name>
    <dbReference type="NCBI Taxonomy" id="1829"/>
    <lineage>
        <taxon>Bacteria</taxon>
        <taxon>Bacillati</taxon>
        <taxon>Actinomycetota</taxon>
        <taxon>Actinomycetes</taxon>
        <taxon>Mycobacteriales</taxon>
        <taxon>Nocardiaceae</taxon>
        <taxon>Rhodococcus</taxon>
    </lineage>
</organism>